<dbReference type="EMBL" id="JAHLQT010029499">
    <property type="protein sequence ID" value="KAG7161415.1"/>
    <property type="molecule type" value="Genomic_DNA"/>
</dbReference>
<keyword evidence="6 12" id="KW-0418">Kinase</keyword>
<evidence type="ECO:0000256" key="8">
    <source>
        <dbReference type="ARBA" id="ARBA00047899"/>
    </source>
</evidence>
<evidence type="ECO:0000256" key="9">
    <source>
        <dbReference type="ARBA" id="ARBA00048679"/>
    </source>
</evidence>
<evidence type="ECO:0000313" key="12">
    <source>
        <dbReference type="EMBL" id="KAG7161415.1"/>
    </source>
</evidence>
<evidence type="ECO:0000256" key="7">
    <source>
        <dbReference type="ARBA" id="ARBA00022840"/>
    </source>
</evidence>
<gene>
    <name evidence="12" type="primary">Nek4-L1</name>
    <name evidence="12" type="ORF">Hamer_G014054</name>
</gene>
<keyword evidence="4" id="KW-0808">Transferase</keyword>
<dbReference type="GO" id="GO:0004674">
    <property type="term" value="F:protein serine/threonine kinase activity"/>
    <property type="evidence" value="ECO:0007669"/>
    <property type="project" value="UniProtKB-KW"/>
</dbReference>
<dbReference type="PROSITE" id="PS50011">
    <property type="entry name" value="PROTEIN_KINASE_DOM"/>
    <property type="match status" value="1"/>
</dbReference>
<comment type="caution">
    <text evidence="12">The sequence shown here is derived from an EMBL/GenBank/DDBJ whole genome shotgun (WGS) entry which is preliminary data.</text>
</comment>
<evidence type="ECO:0000259" key="11">
    <source>
        <dbReference type="PROSITE" id="PS50053"/>
    </source>
</evidence>
<name>A0A8J5JP73_HOMAM</name>
<dbReference type="GO" id="GO:0005524">
    <property type="term" value="F:ATP binding"/>
    <property type="evidence" value="ECO:0007669"/>
    <property type="project" value="UniProtKB-KW"/>
</dbReference>
<evidence type="ECO:0000256" key="4">
    <source>
        <dbReference type="ARBA" id="ARBA00022679"/>
    </source>
</evidence>
<dbReference type="InterPro" id="IPR000719">
    <property type="entry name" value="Prot_kinase_dom"/>
</dbReference>
<dbReference type="InterPro" id="IPR011009">
    <property type="entry name" value="Kinase-like_dom_sf"/>
</dbReference>
<dbReference type="AlphaFoldDB" id="A0A8J5JP73"/>
<comment type="catalytic activity">
    <reaction evidence="8">
        <text>L-threonyl-[protein] + ATP = O-phospho-L-threonyl-[protein] + ADP + H(+)</text>
        <dbReference type="Rhea" id="RHEA:46608"/>
        <dbReference type="Rhea" id="RHEA-COMP:11060"/>
        <dbReference type="Rhea" id="RHEA-COMP:11605"/>
        <dbReference type="ChEBI" id="CHEBI:15378"/>
        <dbReference type="ChEBI" id="CHEBI:30013"/>
        <dbReference type="ChEBI" id="CHEBI:30616"/>
        <dbReference type="ChEBI" id="CHEBI:61977"/>
        <dbReference type="ChEBI" id="CHEBI:456216"/>
        <dbReference type="EC" id="2.7.11.1"/>
    </reaction>
</comment>
<dbReference type="Pfam" id="PF00240">
    <property type="entry name" value="ubiquitin"/>
    <property type="match status" value="1"/>
</dbReference>
<dbReference type="Proteomes" id="UP000747542">
    <property type="component" value="Unassembled WGS sequence"/>
</dbReference>
<dbReference type="InterPro" id="IPR008271">
    <property type="entry name" value="Ser/Thr_kinase_AS"/>
</dbReference>
<protein>
    <recommendedName>
        <fullName evidence="2">non-specific serine/threonine protein kinase</fullName>
        <ecNumber evidence="2">2.7.11.1</ecNumber>
    </recommendedName>
</protein>
<dbReference type="InterPro" id="IPR051131">
    <property type="entry name" value="NEK_Ser/Thr_kinase_NIMA"/>
</dbReference>
<dbReference type="PROSITE" id="PS00108">
    <property type="entry name" value="PROTEIN_KINASE_ST"/>
    <property type="match status" value="1"/>
</dbReference>
<keyword evidence="3" id="KW-0723">Serine/threonine-protein kinase</keyword>
<keyword evidence="7" id="KW-0067">ATP-binding</keyword>
<dbReference type="EC" id="2.7.11.1" evidence="2"/>
<feature type="domain" description="Protein kinase" evidence="10">
    <location>
        <begin position="1"/>
        <end position="175"/>
    </location>
</feature>
<dbReference type="SMART" id="SM00220">
    <property type="entry name" value="S_TKc"/>
    <property type="match status" value="1"/>
</dbReference>
<accession>A0A8J5JP73</accession>
<dbReference type="SUPFAM" id="SSF56112">
    <property type="entry name" value="Protein kinase-like (PK-like)"/>
    <property type="match status" value="1"/>
</dbReference>
<evidence type="ECO:0000256" key="6">
    <source>
        <dbReference type="ARBA" id="ARBA00022777"/>
    </source>
</evidence>
<dbReference type="Gene3D" id="1.10.510.10">
    <property type="entry name" value="Transferase(Phosphotransferase) domain 1"/>
    <property type="match status" value="1"/>
</dbReference>
<reference evidence="12" key="1">
    <citation type="journal article" date="2021" name="Sci. Adv.">
        <title>The American lobster genome reveals insights on longevity, neural, and immune adaptations.</title>
        <authorList>
            <person name="Polinski J.M."/>
            <person name="Zimin A.V."/>
            <person name="Clark K.F."/>
            <person name="Kohn A.B."/>
            <person name="Sadowski N."/>
            <person name="Timp W."/>
            <person name="Ptitsyn A."/>
            <person name="Khanna P."/>
            <person name="Romanova D.Y."/>
            <person name="Williams P."/>
            <person name="Greenwood S.J."/>
            <person name="Moroz L.L."/>
            <person name="Walt D.R."/>
            <person name="Bodnar A.G."/>
        </authorList>
    </citation>
    <scope>NUCLEOTIDE SEQUENCE</scope>
    <source>
        <strain evidence="12">GMGI-L3</strain>
    </source>
</reference>
<dbReference type="SUPFAM" id="SSF54236">
    <property type="entry name" value="Ubiquitin-like"/>
    <property type="match status" value="1"/>
</dbReference>
<keyword evidence="5" id="KW-0547">Nucleotide-binding</keyword>
<evidence type="ECO:0000313" key="13">
    <source>
        <dbReference type="Proteomes" id="UP000747542"/>
    </source>
</evidence>
<dbReference type="InterPro" id="IPR029071">
    <property type="entry name" value="Ubiquitin-like_domsf"/>
</dbReference>
<dbReference type="Gene3D" id="3.10.20.90">
    <property type="entry name" value="Phosphatidylinositol 3-kinase Catalytic Subunit, Chain A, domain 1"/>
    <property type="match status" value="1"/>
</dbReference>
<proteinExistence type="inferred from homology"/>
<organism evidence="12 13">
    <name type="scientific">Homarus americanus</name>
    <name type="common">American lobster</name>
    <dbReference type="NCBI Taxonomy" id="6706"/>
    <lineage>
        <taxon>Eukaryota</taxon>
        <taxon>Metazoa</taxon>
        <taxon>Ecdysozoa</taxon>
        <taxon>Arthropoda</taxon>
        <taxon>Crustacea</taxon>
        <taxon>Multicrustacea</taxon>
        <taxon>Malacostraca</taxon>
        <taxon>Eumalacostraca</taxon>
        <taxon>Eucarida</taxon>
        <taxon>Decapoda</taxon>
        <taxon>Pleocyemata</taxon>
        <taxon>Astacidea</taxon>
        <taxon>Nephropoidea</taxon>
        <taxon>Nephropidae</taxon>
        <taxon>Homarus</taxon>
    </lineage>
</organism>
<evidence type="ECO:0000259" key="10">
    <source>
        <dbReference type="PROSITE" id="PS50011"/>
    </source>
</evidence>
<comment type="similarity">
    <text evidence="1">Belongs to the protein kinase superfamily. NEK Ser/Thr protein kinase family. NIMA subfamily.</text>
</comment>
<keyword evidence="13" id="KW-1185">Reference proteome</keyword>
<dbReference type="PANTHER" id="PTHR44899:SF3">
    <property type="entry name" value="SERINE_THREONINE-PROTEIN KINASE NEK1"/>
    <property type="match status" value="1"/>
</dbReference>
<evidence type="ECO:0000256" key="1">
    <source>
        <dbReference type="ARBA" id="ARBA00010886"/>
    </source>
</evidence>
<evidence type="ECO:0000256" key="5">
    <source>
        <dbReference type="ARBA" id="ARBA00022741"/>
    </source>
</evidence>
<dbReference type="InterPro" id="IPR000626">
    <property type="entry name" value="Ubiquitin-like_dom"/>
</dbReference>
<dbReference type="PROSITE" id="PS50053">
    <property type="entry name" value="UBIQUITIN_2"/>
    <property type="match status" value="1"/>
</dbReference>
<evidence type="ECO:0000256" key="2">
    <source>
        <dbReference type="ARBA" id="ARBA00012513"/>
    </source>
</evidence>
<dbReference type="PANTHER" id="PTHR44899">
    <property type="entry name" value="CAMK FAMILY PROTEIN KINASE"/>
    <property type="match status" value="1"/>
</dbReference>
<dbReference type="SMART" id="SM00213">
    <property type="entry name" value="UBQ"/>
    <property type="match status" value="1"/>
</dbReference>
<dbReference type="Pfam" id="PF00069">
    <property type="entry name" value="Pkinase"/>
    <property type="match status" value="1"/>
</dbReference>
<sequence length="307" mass="33861">MWQDYVRVDNEIHLMMEYCDGGDLHTRIQQQKGSHFGFVYGSLLRDYIHERKVLHRDLKPLNIFLTSAGGLKLGDFGLARVLGSNSSDLATSFIGTRAFMAPEIHIGIPYDSKADMWALGCCIFEVAAFKLAFPCRNLRVPDQYSHHLQELVDALMSSDVNTRPSAAEVLCHPFLITHNNSGAQGFTQPTTESFTQHTAQSTLQATSQDKVHDFLSGNNGGNIQGQDKIDIVIKTLDNKKFALRINSSWKVLDLKHLLGRQTGVEAQAISIVFSTALLKDEDTLVDSGLRSGSTVHVSQKFLGGGGI</sequence>
<comment type="catalytic activity">
    <reaction evidence="9">
        <text>L-seryl-[protein] + ATP = O-phospho-L-seryl-[protein] + ADP + H(+)</text>
        <dbReference type="Rhea" id="RHEA:17989"/>
        <dbReference type="Rhea" id="RHEA-COMP:9863"/>
        <dbReference type="Rhea" id="RHEA-COMP:11604"/>
        <dbReference type="ChEBI" id="CHEBI:15378"/>
        <dbReference type="ChEBI" id="CHEBI:29999"/>
        <dbReference type="ChEBI" id="CHEBI:30616"/>
        <dbReference type="ChEBI" id="CHEBI:83421"/>
        <dbReference type="ChEBI" id="CHEBI:456216"/>
        <dbReference type="EC" id="2.7.11.1"/>
    </reaction>
</comment>
<evidence type="ECO:0000256" key="3">
    <source>
        <dbReference type="ARBA" id="ARBA00022527"/>
    </source>
</evidence>
<dbReference type="CDD" id="cd17039">
    <property type="entry name" value="Ubl_ubiquitin_like"/>
    <property type="match status" value="1"/>
</dbReference>
<feature type="domain" description="Ubiquitin-like" evidence="11">
    <location>
        <begin position="229"/>
        <end position="304"/>
    </location>
</feature>